<name>A0A161UWN0_NODSP</name>
<comment type="caution">
    <text evidence="2">The sequence shown here is derived from an EMBL/GenBank/DDBJ whole genome shotgun (WGS) entry which is preliminary data.</text>
</comment>
<protein>
    <recommendedName>
        <fullName evidence="1">Putative restriction endonuclease domain-containing protein</fullName>
    </recommendedName>
</protein>
<reference evidence="2 3" key="1">
    <citation type="submission" date="2016-04" db="EMBL/GenBank/DDBJ databases">
        <title>Draft Genome Assembly of the Bloom-forming Cyanobacterium Nodularia spumigena Strain CENA596 in Shrimp Production Ponds.</title>
        <authorList>
            <person name="Popin R.V."/>
            <person name="Rigonato J."/>
            <person name="Abreu V.A."/>
            <person name="Andreote A.P."/>
            <person name="Silveira S.B."/>
            <person name="Odebrecht C."/>
            <person name="Fiore M.F."/>
        </authorList>
    </citation>
    <scope>NUCLEOTIDE SEQUENCE [LARGE SCALE GENOMIC DNA]</scope>
    <source>
        <strain evidence="2 3">CENA596</strain>
    </source>
</reference>
<gene>
    <name evidence="2" type="ORF">A2T98_07195</name>
</gene>
<evidence type="ECO:0000259" key="1">
    <source>
        <dbReference type="Pfam" id="PF05685"/>
    </source>
</evidence>
<dbReference type="Gene3D" id="3.90.1570.10">
    <property type="entry name" value="tt1808, chain A"/>
    <property type="match status" value="1"/>
</dbReference>
<accession>A0A161UWN0</accession>
<dbReference type="Proteomes" id="UP000076555">
    <property type="component" value="Unassembled WGS sequence"/>
</dbReference>
<dbReference type="OrthoDB" id="424506at2"/>
<dbReference type="EMBL" id="LWAJ01000083">
    <property type="protein sequence ID" value="KZL50503.1"/>
    <property type="molecule type" value="Genomic_DNA"/>
</dbReference>
<proteinExistence type="predicted"/>
<sequence>MKLQTTTQEIKIVKAYYTPEEYLELEAKADHKNEFRDGEIIPVTGGTTNHNKLALNLATSLNLALFDLEYEVYIGDVKLWIPRYRQFTYPDVMVIEGEPVYYTTNTTTVTNPLLIAEVLSKSTKDYDQGDKFLYYRSIPEFKEYILIDQTQYYVMQYVKTPENQWILTEYETETAKLNLSTINLELSLKQLYKKVNFAENVD</sequence>
<feature type="domain" description="Putative restriction endonuclease" evidence="1">
    <location>
        <begin position="19"/>
        <end position="187"/>
    </location>
</feature>
<evidence type="ECO:0000313" key="2">
    <source>
        <dbReference type="EMBL" id="KZL50503.1"/>
    </source>
</evidence>
<dbReference type="CDD" id="cd06260">
    <property type="entry name" value="DUF820-like"/>
    <property type="match status" value="1"/>
</dbReference>
<dbReference type="InterPro" id="IPR011335">
    <property type="entry name" value="Restrct_endonuc-II-like"/>
</dbReference>
<dbReference type="AlphaFoldDB" id="A0A161UWN0"/>
<dbReference type="PANTHER" id="PTHR36558:SF1">
    <property type="entry name" value="RESTRICTION ENDONUCLEASE DOMAIN-CONTAINING PROTEIN-RELATED"/>
    <property type="match status" value="1"/>
</dbReference>
<dbReference type="InterPro" id="IPR008538">
    <property type="entry name" value="Uma2"/>
</dbReference>
<dbReference type="RefSeq" id="WP_063872160.1">
    <property type="nucleotide sequence ID" value="NZ_CAWMRI010000083.1"/>
</dbReference>
<dbReference type="InterPro" id="IPR012296">
    <property type="entry name" value="Nuclease_put_TT1808"/>
</dbReference>
<organism evidence="2 3">
    <name type="scientific">Nodularia spumigena CENA596</name>
    <dbReference type="NCBI Taxonomy" id="1819295"/>
    <lineage>
        <taxon>Bacteria</taxon>
        <taxon>Bacillati</taxon>
        <taxon>Cyanobacteriota</taxon>
        <taxon>Cyanophyceae</taxon>
        <taxon>Nostocales</taxon>
        <taxon>Nodulariaceae</taxon>
        <taxon>Nodularia</taxon>
    </lineage>
</organism>
<dbReference type="Pfam" id="PF05685">
    <property type="entry name" value="Uma2"/>
    <property type="match status" value="1"/>
</dbReference>
<dbReference type="PANTHER" id="PTHR36558">
    <property type="entry name" value="GLR1098 PROTEIN"/>
    <property type="match status" value="1"/>
</dbReference>
<evidence type="ECO:0000313" key="3">
    <source>
        <dbReference type="Proteomes" id="UP000076555"/>
    </source>
</evidence>
<dbReference type="SUPFAM" id="SSF52980">
    <property type="entry name" value="Restriction endonuclease-like"/>
    <property type="match status" value="1"/>
</dbReference>